<dbReference type="PANTHER" id="PTHR48016">
    <property type="entry name" value="MAP KINASE KINASE KINASE SSK2-RELATED-RELATED"/>
    <property type="match status" value="1"/>
</dbReference>
<keyword evidence="6" id="KW-0472">Membrane</keyword>
<protein>
    <recommendedName>
        <fullName evidence="7">Protein kinase domain-containing protein</fullName>
    </recommendedName>
</protein>
<keyword evidence="5" id="KW-0067">ATP-binding</keyword>
<dbReference type="PANTHER" id="PTHR48016:SF8">
    <property type="entry name" value="MITOGEN-ACTIVATED PROTEIN KINASE KINASE KINASE 3"/>
    <property type="match status" value="1"/>
</dbReference>
<dbReference type="SMART" id="SM00220">
    <property type="entry name" value="S_TKc"/>
    <property type="match status" value="1"/>
</dbReference>
<dbReference type="AlphaFoldDB" id="A0A2N9HQ76"/>
<proteinExistence type="inferred from homology"/>
<dbReference type="PROSITE" id="PS50011">
    <property type="entry name" value="PROTEIN_KINASE_DOM"/>
    <property type="match status" value="1"/>
</dbReference>
<evidence type="ECO:0000256" key="2">
    <source>
        <dbReference type="ARBA" id="ARBA00022679"/>
    </source>
</evidence>
<dbReference type="GO" id="GO:0005524">
    <property type="term" value="F:ATP binding"/>
    <property type="evidence" value="ECO:0007669"/>
    <property type="project" value="UniProtKB-KW"/>
</dbReference>
<evidence type="ECO:0000256" key="4">
    <source>
        <dbReference type="ARBA" id="ARBA00022777"/>
    </source>
</evidence>
<evidence type="ECO:0000256" key="5">
    <source>
        <dbReference type="ARBA" id="ARBA00022840"/>
    </source>
</evidence>
<keyword evidence="4" id="KW-0418">Kinase</keyword>
<organism evidence="8">
    <name type="scientific">Fagus sylvatica</name>
    <name type="common">Beechnut</name>
    <dbReference type="NCBI Taxonomy" id="28930"/>
    <lineage>
        <taxon>Eukaryota</taxon>
        <taxon>Viridiplantae</taxon>
        <taxon>Streptophyta</taxon>
        <taxon>Embryophyta</taxon>
        <taxon>Tracheophyta</taxon>
        <taxon>Spermatophyta</taxon>
        <taxon>Magnoliopsida</taxon>
        <taxon>eudicotyledons</taxon>
        <taxon>Gunneridae</taxon>
        <taxon>Pentapetalae</taxon>
        <taxon>rosids</taxon>
        <taxon>fabids</taxon>
        <taxon>Fagales</taxon>
        <taxon>Fagaceae</taxon>
        <taxon>Fagus</taxon>
    </lineage>
</organism>
<dbReference type="GO" id="GO:0004709">
    <property type="term" value="F:MAP kinase kinase kinase activity"/>
    <property type="evidence" value="ECO:0007669"/>
    <property type="project" value="TreeGrafter"/>
</dbReference>
<comment type="similarity">
    <text evidence="1">Belongs to the protein kinase superfamily. STE Ser/Thr protein kinase family. MAP kinase kinase kinase subfamily.</text>
</comment>
<keyword evidence="3" id="KW-0547">Nucleotide-binding</keyword>
<dbReference type="InterPro" id="IPR011009">
    <property type="entry name" value="Kinase-like_dom_sf"/>
</dbReference>
<reference evidence="8" key="1">
    <citation type="submission" date="2018-02" db="EMBL/GenBank/DDBJ databases">
        <authorList>
            <person name="Cohen D.B."/>
            <person name="Kent A.D."/>
        </authorList>
    </citation>
    <scope>NUCLEOTIDE SEQUENCE</scope>
</reference>
<evidence type="ECO:0000256" key="6">
    <source>
        <dbReference type="SAM" id="Phobius"/>
    </source>
</evidence>
<evidence type="ECO:0000313" key="8">
    <source>
        <dbReference type="EMBL" id="SPD16267.1"/>
    </source>
</evidence>
<evidence type="ECO:0000256" key="3">
    <source>
        <dbReference type="ARBA" id="ARBA00022741"/>
    </source>
</evidence>
<evidence type="ECO:0000256" key="1">
    <source>
        <dbReference type="ARBA" id="ARBA00006529"/>
    </source>
</evidence>
<sequence>MFSAPVALSPLLCSGLRSDLRAALCFTTSTLIICSAAWFLILSFYYFSNRTSRQETWEAFIADMLFLAKEIILHGQLSHPNIVRYYGSELVNYTRQIVSGLAYLHGRNTVHRDIKGANILVDPNGEIKLADFGMAKHITATSSMLSFKGSPYWMAPEKADELGMKEEVGYWLEVWLEEYFRDWLEE</sequence>
<dbReference type="InterPro" id="IPR000719">
    <property type="entry name" value="Prot_kinase_dom"/>
</dbReference>
<keyword evidence="2" id="KW-0808">Transferase</keyword>
<evidence type="ECO:0000259" key="7">
    <source>
        <dbReference type="PROSITE" id="PS50011"/>
    </source>
</evidence>
<dbReference type="GO" id="GO:0005737">
    <property type="term" value="C:cytoplasm"/>
    <property type="evidence" value="ECO:0007669"/>
    <property type="project" value="TreeGrafter"/>
</dbReference>
<dbReference type="SUPFAM" id="SSF56112">
    <property type="entry name" value="Protein kinase-like (PK-like)"/>
    <property type="match status" value="1"/>
</dbReference>
<dbReference type="InterPro" id="IPR050538">
    <property type="entry name" value="MAP_kinase_kinase_kinase"/>
</dbReference>
<gene>
    <name evidence="8" type="ORF">FSB_LOCUS44149</name>
</gene>
<keyword evidence="6" id="KW-0812">Transmembrane</keyword>
<dbReference type="EMBL" id="OIVN01004246">
    <property type="protein sequence ID" value="SPD16267.1"/>
    <property type="molecule type" value="Genomic_DNA"/>
</dbReference>
<name>A0A2N9HQ76_FAGSY</name>
<keyword evidence="6" id="KW-1133">Transmembrane helix</keyword>
<accession>A0A2N9HQ76</accession>
<dbReference type="Gene3D" id="1.10.510.10">
    <property type="entry name" value="Transferase(Phosphotransferase) domain 1"/>
    <property type="match status" value="1"/>
</dbReference>
<feature type="transmembrane region" description="Helical" evidence="6">
    <location>
        <begin position="20"/>
        <end position="47"/>
    </location>
</feature>
<dbReference type="Pfam" id="PF00069">
    <property type="entry name" value="Pkinase"/>
    <property type="match status" value="1"/>
</dbReference>
<feature type="domain" description="Protein kinase" evidence="7">
    <location>
        <begin position="1"/>
        <end position="186"/>
    </location>
</feature>